<name>A0A644XPI0_9ZZZZ</name>
<organism evidence="1">
    <name type="scientific">bioreactor metagenome</name>
    <dbReference type="NCBI Taxonomy" id="1076179"/>
    <lineage>
        <taxon>unclassified sequences</taxon>
        <taxon>metagenomes</taxon>
        <taxon>ecological metagenomes</taxon>
    </lineage>
</organism>
<evidence type="ECO:0000313" key="1">
    <source>
        <dbReference type="EMBL" id="MPM18112.1"/>
    </source>
</evidence>
<sequence length="189" mass="21203">MRLGKLIAAAIEIPLQLHRLDVLAFFHQAQGNQRKAHIKGPTALFVGIFQNLDRVFDCIDEFKREQRTVRPSFPPADQNAGTGAALDIHILCPAFPLQENLNTAVFPDPAVVLGHHASELGLPDLIAQPQHFVFPHHAHRGLHTLILTPKRNQADRKRLFKWTAVDGNHDFILPVLQYRRECKSSLGGL</sequence>
<protein>
    <submittedName>
        <fullName evidence="1">Uncharacterized protein</fullName>
    </submittedName>
</protein>
<gene>
    <name evidence="1" type="ORF">SDC9_64518</name>
</gene>
<comment type="caution">
    <text evidence="1">The sequence shown here is derived from an EMBL/GenBank/DDBJ whole genome shotgun (WGS) entry which is preliminary data.</text>
</comment>
<proteinExistence type="predicted"/>
<reference evidence="1" key="1">
    <citation type="submission" date="2019-08" db="EMBL/GenBank/DDBJ databases">
        <authorList>
            <person name="Kucharzyk K."/>
            <person name="Murdoch R.W."/>
            <person name="Higgins S."/>
            <person name="Loffler F."/>
        </authorList>
    </citation>
    <scope>NUCLEOTIDE SEQUENCE</scope>
</reference>
<dbReference type="AlphaFoldDB" id="A0A644XPI0"/>
<dbReference type="EMBL" id="VSSQ01002922">
    <property type="protein sequence ID" value="MPM18112.1"/>
    <property type="molecule type" value="Genomic_DNA"/>
</dbReference>
<accession>A0A644XPI0</accession>